<evidence type="ECO:0000313" key="2">
    <source>
        <dbReference type="EMBL" id="GIJ18463.1"/>
    </source>
</evidence>
<dbReference type="EMBL" id="BOPA01000041">
    <property type="protein sequence ID" value="GIJ18463.1"/>
    <property type="molecule type" value="Genomic_DNA"/>
</dbReference>
<protein>
    <submittedName>
        <fullName evidence="2">Uncharacterized protein</fullName>
    </submittedName>
</protein>
<name>A0ABQ4IKN6_9ACTN</name>
<proteinExistence type="predicted"/>
<organism evidence="2 3">
    <name type="scientific">Micromonospora gifhornensis</name>
    <dbReference type="NCBI Taxonomy" id="84594"/>
    <lineage>
        <taxon>Bacteria</taxon>
        <taxon>Bacillati</taxon>
        <taxon>Actinomycetota</taxon>
        <taxon>Actinomycetes</taxon>
        <taxon>Micromonosporales</taxon>
        <taxon>Micromonosporaceae</taxon>
        <taxon>Micromonospora</taxon>
    </lineage>
</organism>
<reference evidence="2 3" key="1">
    <citation type="submission" date="2021-01" db="EMBL/GenBank/DDBJ databases">
        <title>Whole genome shotgun sequence of Verrucosispora gifhornensis NBRC 16317.</title>
        <authorList>
            <person name="Komaki H."/>
            <person name="Tamura T."/>
        </authorList>
    </citation>
    <scope>NUCLEOTIDE SEQUENCE [LARGE SCALE GENOMIC DNA]</scope>
    <source>
        <strain evidence="2 3">NBRC 16317</strain>
    </source>
</reference>
<feature type="compositionally biased region" description="Low complexity" evidence="1">
    <location>
        <begin position="54"/>
        <end position="68"/>
    </location>
</feature>
<gene>
    <name evidence="2" type="ORF">Vgi01_51470</name>
</gene>
<evidence type="ECO:0000256" key="1">
    <source>
        <dbReference type="SAM" id="MobiDB-lite"/>
    </source>
</evidence>
<sequence>MHRYAATVDRAVRHGTAETPTAVDTEEMTRLVRMLTLVALGSALVACDRAPVDTPTASPTAPSPSASPGDLAVPPLRLPSVAPDGTCPAAEPQRWSKPGQAQRVLGPGPVHPIADYFSGGALPLRPSDRQADGSYTVKVRWLAADYTGPVLVRAGRIDAPGAASAQFSYLGEPRHDGHHAVLTRPDTDLPGTTTVDGPGCYAYQVDGTSFSYTIVFRAG</sequence>
<feature type="region of interest" description="Disordered" evidence="1">
    <location>
        <begin position="1"/>
        <end position="21"/>
    </location>
</feature>
<accession>A0ABQ4IKN6</accession>
<keyword evidence="3" id="KW-1185">Reference proteome</keyword>
<dbReference type="Proteomes" id="UP000647860">
    <property type="component" value="Unassembled WGS sequence"/>
</dbReference>
<comment type="caution">
    <text evidence="2">The sequence shown here is derived from an EMBL/GenBank/DDBJ whole genome shotgun (WGS) entry which is preliminary data.</text>
</comment>
<evidence type="ECO:0000313" key="3">
    <source>
        <dbReference type="Proteomes" id="UP000647860"/>
    </source>
</evidence>
<feature type="region of interest" description="Disordered" evidence="1">
    <location>
        <begin position="52"/>
        <end position="108"/>
    </location>
</feature>